<feature type="compositionally biased region" description="Polar residues" evidence="6">
    <location>
        <begin position="54"/>
        <end position="63"/>
    </location>
</feature>
<proteinExistence type="predicted"/>
<gene>
    <name evidence="9" type="primary">Contig14226.g15162</name>
    <name evidence="9" type="ORF">STYLEM_12142</name>
</gene>
<feature type="transmembrane region" description="Helical" evidence="7">
    <location>
        <begin position="626"/>
        <end position="649"/>
    </location>
</feature>
<comment type="subcellular location">
    <subcellularLocation>
        <location evidence="1">Cell membrane</location>
        <topology evidence="1">Multi-pass membrane protein</topology>
    </subcellularLocation>
</comment>
<evidence type="ECO:0000256" key="3">
    <source>
        <dbReference type="ARBA" id="ARBA00022692"/>
    </source>
</evidence>
<feature type="transmembrane region" description="Helical" evidence="7">
    <location>
        <begin position="692"/>
        <end position="711"/>
    </location>
</feature>
<evidence type="ECO:0000256" key="7">
    <source>
        <dbReference type="SAM" id="Phobius"/>
    </source>
</evidence>
<dbReference type="AlphaFoldDB" id="A0A078AQ80"/>
<organism evidence="9 10">
    <name type="scientific">Stylonychia lemnae</name>
    <name type="common">Ciliate</name>
    <dbReference type="NCBI Taxonomy" id="5949"/>
    <lineage>
        <taxon>Eukaryota</taxon>
        <taxon>Sar</taxon>
        <taxon>Alveolata</taxon>
        <taxon>Ciliophora</taxon>
        <taxon>Intramacronucleata</taxon>
        <taxon>Spirotrichea</taxon>
        <taxon>Stichotrichia</taxon>
        <taxon>Sporadotrichida</taxon>
        <taxon>Oxytrichidae</taxon>
        <taxon>Stylonychinae</taxon>
        <taxon>Stylonychia</taxon>
    </lineage>
</organism>
<dbReference type="InParanoid" id="A0A078AQ80"/>
<evidence type="ECO:0000259" key="8">
    <source>
        <dbReference type="Pfam" id="PF02687"/>
    </source>
</evidence>
<dbReference type="Pfam" id="PF02687">
    <property type="entry name" value="FtsX"/>
    <property type="match status" value="2"/>
</dbReference>
<sequence>MNLSATSAVRRNSLFSNPQGSSHDGSIPSQDDNDQNSYDSIHQQKDRIRDQEPNDQNSLSNSRLVVAEDNIGSDLLVNYKESMPEHLKENYYYQKQKSYEQYNPDIDQRTLRVLKSGGFCSQLMTNLTYLLNDMRKRDRQFQIGLISVFMVVAFTTLLTAFVNSTPSLFFMVAQSNSGDFDITLTALAQDSQYESGNTNFYLDSAKMFEKSGVSDQYSDSQPRQYTVASMIGGQQLPLLNLTAINREIKDISEIDGAYPRWIALAQVACPKSPELGDTGSFIAYGDQKLERDLGVSNGFPTNLMGKDDAIVSRDLLDIFGIEVGDQILIKYEFLSFLPARYDIFSTIIFDQIPEDLNKQNLTRGQLFLQTLNLKPDIKFSEFRAYVNRTQGPQTYILVTNTALLLGYNDNTPISVILEDFFRQVQREDFILQKNYTVIAEVTNTFGKWPRAFGNAVFMDSNYLFENFIEMLYKNTVRLSERNGYSMNMLIRTEDIFAYLKDFLQNQTISEYAMTVNMQIKDRMMKYNQDGGTEIMDSIILAYQKQTLFETSSGILSIQEKTKNISMMKAMLTALFINIIFFIFVLAFILNQSLVQSDVEERTYEFAMLRTLGYQKRQLVQLLSFQTLFFSVPGSIIGFIVMILALIPLISNFLPVRQAMAKSLRDSLDVYRKSIDDITVTMTKIENMGISPMQMLIGITLTIFGFVVYYFIPQSIMNMNYDLFFLLILSVLFTMVIGMSLISQSFVSPIERFVIALIIFCKPGDRKLKAILYKNLRSHKIRNMKTSLMFTMTICFLMYSSTSFAELEYMMFSLTGAIIGADIALFRSTSIGGQTVNEILVSPEGSDLKIKLGVKGQQNFKVKVYGMPRDHLEIQTTEYFYPTQVWDGYSVMNKTYQSNEAMHLMYDLGNYSIVNQYEDSLQIRSNIDSSQREQFKVDDTIINVIIPEAFVGILPIKAGEEMELCMNDDCKLSFRARVVATIRRIPGLFDVSGYTPTVYMSPGVVISYDQMNVMINEYISRNPEAKTQYESYMASQPTQTSYNIPKKSVYVKIREDAETKDINKIKNSMVKIAGETNVFAFDVRQFNKSLKEYMVIMYLMSNIIATILFILTFFQLIVSISSNIRDDEWELGVLRAIGLQKSDIVKLTLYESIANMFTSSVLGFIIGIISATAMAALFLAIVELPLNLILSFQSIILMLFMTMFTIIVGTYLGTKQINSKSITSVLKGV</sequence>
<evidence type="ECO:0000313" key="10">
    <source>
        <dbReference type="Proteomes" id="UP000039865"/>
    </source>
</evidence>
<dbReference type="InterPro" id="IPR003838">
    <property type="entry name" value="ABC3_permease_C"/>
</dbReference>
<feature type="domain" description="ABC3 transporter permease C-terminal" evidence="8">
    <location>
        <begin position="578"/>
        <end position="707"/>
    </location>
</feature>
<keyword evidence="2" id="KW-1003">Cell membrane</keyword>
<feature type="compositionally biased region" description="Polar residues" evidence="6">
    <location>
        <begin position="1"/>
        <end position="28"/>
    </location>
</feature>
<evidence type="ECO:0000313" key="9">
    <source>
        <dbReference type="EMBL" id="CDW83103.1"/>
    </source>
</evidence>
<feature type="transmembrane region" description="Helical" evidence="7">
    <location>
        <begin position="723"/>
        <end position="742"/>
    </location>
</feature>
<feature type="region of interest" description="Disordered" evidence="6">
    <location>
        <begin position="1"/>
        <end position="63"/>
    </location>
</feature>
<feature type="transmembrane region" description="Helical" evidence="7">
    <location>
        <begin position="569"/>
        <end position="589"/>
    </location>
</feature>
<feature type="transmembrane region" description="Helical" evidence="7">
    <location>
        <begin position="1160"/>
        <end position="1181"/>
    </location>
</feature>
<accession>A0A078AQ80</accession>
<dbReference type="PANTHER" id="PTHR32522">
    <property type="match status" value="1"/>
</dbReference>
<evidence type="ECO:0000256" key="2">
    <source>
        <dbReference type="ARBA" id="ARBA00022475"/>
    </source>
</evidence>
<feature type="transmembrane region" description="Helical" evidence="7">
    <location>
        <begin position="143"/>
        <end position="162"/>
    </location>
</feature>
<dbReference type="EMBL" id="CCKQ01011534">
    <property type="protein sequence ID" value="CDW83103.1"/>
    <property type="molecule type" value="Genomic_DNA"/>
</dbReference>
<dbReference type="Proteomes" id="UP000039865">
    <property type="component" value="Unassembled WGS sequence"/>
</dbReference>
<keyword evidence="5 7" id="KW-0472">Membrane</keyword>
<dbReference type="OMA" id="CILWICK"/>
<feature type="domain" description="ABC3 transporter permease C-terminal" evidence="8">
    <location>
        <begin position="1101"/>
        <end position="1217"/>
    </location>
</feature>
<evidence type="ECO:0000256" key="5">
    <source>
        <dbReference type="ARBA" id="ARBA00023136"/>
    </source>
</evidence>
<keyword evidence="4 7" id="KW-1133">Transmembrane helix</keyword>
<evidence type="ECO:0000256" key="6">
    <source>
        <dbReference type="SAM" id="MobiDB-lite"/>
    </source>
</evidence>
<dbReference type="OrthoDB" id="312032at2759"/>
<feature type="transmembrane region" description="Helical" evidence="7">
    <location>
        <begin position="1187"/>
        <end position="1211"/>
    </location>
</feature>
<feature type="transmembrane region" description="Helical" evidence="7">
    <location>
        <begin position="1092"/>
        <end position="1117"/>
    </location>
</feature>
<dbReference type="PANTHER" id="PTHR32522:SF5">
    <property type="entry name" value="ABC3 TRANSPORTER PERMEASE PROTEIN DOMAIN-CONTAINING PROTEIN"/>
    <property type="match status" value="1"/>
</dbReference>
<feature type="compositionally biased region" description="Basic and acidic residues" evidence="6">
    <location>
        <begin position="42"/>
        <end position="52"/>
    </location>
</feature>
<protein>
    <submittedName>
        <fullName evidence="9">Permease-like protein</fullName>
    </submittedName>
</protein>
<dbReference type="GO" id="GO:0005886">
    <property type="term" value="C:plasma membrane"/>
    <property type="evidence" value="ECO:0007669"/>
    <property type="project" value="UniProtKB-SubCell"/>
</dbReference>
<evidence type="ECO:0000256" key="4">
    <source>
        <dbReference type="ARBA" id="ARBA00022989"/>
    </source>
</evidence>
<reference evidence="9 10" key="1">
    <citation type="submission" date="2014-06" db="EMBL/GenBank/DDBJ databases">
        <authorList>
            <person name="Swart Estienne"/>
        </authorList>
    </citation>
    <scope>NUCLEOTIDE SEQUENCE [LARGE SCALE GENOMIC DNA]</scope>
    <source>
        <strain evidence="9 10">130c</strain>
    </source>
</reference>
<keyword evidence="3 7" id="KW-0812">Transmembrane</keyword>
<keyword evidence="10" id="KW-1185">Reference proteome</keyword>
<name>A0A078AQ80_STYLE</name>
<evidence type="ECO:0000256" key="1">
    <source>
        <dbReference type="ARBA" id="ARBA00004651"/>
    </source>
</evidence>